<dbReference type="PANTHER" id="PTHR28027">
    <property type="entry name" value="TRANSCRIPTIONAL REGULATOR MIT1"/>
    <property type="match status" value="1"/>
</dbReference>
<evidence type="ECO:0000256" key="1">
    <source>
        <dbReference type="SAM" id="MobiDB-lite"/>
    </source>
</evidence>
<organism evidence="2 3">
    <name type="scientific">Coemansia biformis</name>
    <dbReference type="NCBI Taxonomy" id="1286918"/>
    <lineage>
        <taxon>Eukaryota</taxon>
        <taxon>Fungi</taxon>
        <taxon>Fungi incertae sedis</taxon>
        <taxon>Zoopagomycota</taxon>
        <taxon>Kickxellomycotina</taxon>
        <taxon>Kickxellomycetes</taxon>
        <taxon>Kickxellales</taxon>
        <taxon>Kickxellaceae</taxon>
        <taxon>Coemansia</taxon>
    </lineage>
</organism>
<dbReference type="OrthoDB" id="5572844at2759"/>
<feature type="compositionally biased region" description="Low complexity" evidence="1">
    <location>
        <begin position="317"/>
        <end position="331"/>
    </location>
</feature>
<dbReference type="GO" id="GO:0003677">
    <property type="term" value="F:DNA binding"/>
    <property type="evidence" value="ECO:0007669"/>
    <property type="project" value="TreeGrafter"/>
</dbReference>
<feature type="compositionally biased region" description="Polar residues" evidence="1">
    <location>
        <begin position="382"/>
        <end position="393"/>
    </location>
</feature>
<accession>A0A9W7Y666</accession>
<dbReference type="InterPro" id="IPR018608">
    <property type="entry name" value="Gti1/Pac2"/>
</dbReference>
<feature type="region of interest" description="Disordered" evidence="1">
    <location>
        <begin position="206"/>
        <end position="257"/>
    </location>
</feature>
<feature type="region of interest" description="Disordered" evidence="1">
    <location>
        <begin position="297"/>
        <end position="336"/>
    </location>
</feature>
<dbReference type="Pfam" id="PF09729">
    <property type="entry name" value="Gti1_Pac2"/>
    <property type="match status" value="1"/>
</dbReference>
<dbReference type="PANTHER" id="PTHR28027:SF1">
    <property type="entry name" value="CAMP INDEPENDENT REGULATORY PROTEIN (AFU_ORTHOLOGUE AFUA_3G09640)"/>
    <property type="match status" value="1"/>
</dbReference>
<gene>
    <name evidence="2" type="ORF">LPJ61_005621</name>
</gene>
<feature type="compositionally biased region" description="Low complexity" evidence="1">
    <location>
        <begin position="209"/>
        <end position="227"/>
    </location>
</feature>
<dbReference type="AlphaFoldDB" id="A0A9W7Y666"/>
<feature type="region of interest" description="Disordered" evidence="1">
    <location>
        <begin position="408"/>
        <end position="459"/>
    </location>
</feature>
<sequence>MSMEPTYRGYIATTDDALLMFEACRLGVLQRRKRRLSEGERRAIAPGCVFVWDETESGIRRWTDGKRWSPSRVNGCFLVYSELEPRGSEQQQQSMASAHLGMPQVALSDPPPGSGLTKKTLSLFTTQSSKLHLVCYYRKDDAKAARLTTPSQDPYLRGITIPRSLYPDILPEMTQPIGFRAHPAARRRRLSGAPVTILVRGCTSLQPTQHSDSPSYPQSPQPFASYQRHGMGTAQPPLAGALQPPPPLAGVPALAGRRRNSTATNYLTTAMYRHRASVARSAQAPAMLSPIAGPHSAAVSPVAAREQPPTMPPQPPTAAASQHYAHGAYAHGPPPPPYQNAGVPYVSVPAANAYGSSAISSPAAYAGSGAPTPCRSSHGWASESTTRRSSTLVGSDAAHAAYAAASAHAANNPTSSSDGGGSSNDGRVQLPPISELIKSIDRPQPPSFLQPPAACEDVPPAHKLSPQISHVGIQRWHSHSLATAAGAQY</sequence>
<reference evidence="2" key="1">
    <citation type="submission" date="2022-07" db="EMBL/GenBank/DDBJ databases">
        <title>Phylogenomic reconstructions and comparative analyses of Kickxellomycotina fungi.</title>
        <authorList>
            <person name="Reynolds N.K."/>
            <person name="Stajich J.E."/>
            <person name="Barry K."/>
            <person name="Grigoriev I.V."/>
            <person name="Crous P."/>
            <person name="Smith M.E."/>
        </authorList>
    </citation>
    <scope>NUCLEOTIDE SEQUENCE</scope>
    <source>
        <strain evidence="2">BCRC 34381</strain>
    </source>
</reference>
<evidence type="ECO:0008006" key="4">
    <source>
        <dbReference type="Google" id="ProtNLM"/>
    </source>
</evidence>
<dbReference type="Proteomes" id="UP001143981">
    <property type="component" value="Unassembled WGS sequence"/>
</dbReference>
<comment type="caution">
    <text evidence="2">The sequence shown here is derived from an EMBL/GenBank/DDBJ whole genome shotgun (WGS) entry which is preliminary data.</text>
</comment>
<keyword evidence="3" id="KW-1185">Reference proteome</keyword>
<proteinExistence type="predicted"/>
<name>A0A9W7Y666_9FUNG</name>
<dbReference type="EMBL" id="JANBOI010001982">
    <property type="protein sequence ID" value="KAJ1725736.1"/>
    <property type="molecule type" value="Genomic_DNA"/>
</dbReference>
<protein>
    <recommendedName>
        <fullName evidence="4">Gti1/Pac2 family-domain-containing protein</fullName>
    </recommendedName>
</protein>
<evidence type="ECO:0000313" key="3">
    <source>
        <dbReference type="Proteomes" id="UP001143981"/>
    </source>
</evidence>
<evidence type="ECO:0000313" key="2">
    <source>
        <dbReference type="EMBL" id="KAJ1725736.1"/>
    </source>
</evidence>
<feature type="region of interest" description="Disordered" evidence="1">
    <location>
        <begin position="365"/>
        <end position="393"/>
    </location>
</feature>